<proteinExistence type="predicted"/>
<dbReference type="AlphaFoldDB" id="A0A6U2YS01"/>
<organism evidence="2">
    <name type="scientific">Lotharella globosa</name>
    <dbReference type="NCBI Taxonomy" id="91324"/>
    <lineage>
        <taxon>Eukaryota</taxon>
        <taxon>Sar</taxon>
        <taxon>Rhizaria</taxon>
        <taxon>Cercozoa</taxon>
        <taxon>Chlorarachniophyceae</taxon>
        <taxon>Lotharella</taxon>
    </lineage>
</organism>
<feature type="region of interest" description="Disordered" evidence="1">
    <location>
        <begin position="1"/>
        <end position="50"/>
    </location>
</feature>
<protein>
    <submittedName>
        <fullName evidence="2">Uncharacterized protein</fullName>
    </submittedName>
</protein>
<evidence type="ECO:0000313" key="2">
    <source>
        <dbReference type="EMBL" id="CAE0675436.1"/>
    </source>
</evidence>
<reference evidence="2" key="1">
    <citation type="submission" date="2021-01" db="EMBL/GenBank/DDBJ databases">
        <authorList>
            <person name="Corre E."/>
            <person name="Pelletier E."/>
            <person name="Niang G."/>
            <person name="Scheremetjew M."/>
            <person name="Finn R."/>
            <person name="Kale V."/>
            <person name="Holt S."/>
            <person name="Cochrane G."/>
            <person name="Meng A."/>
            <person name="Brown T."/>
            <person name="Cohen L."/>
        </authorList>
    </citation>
    <scope>NUCLEOTIDE SEQUENCE</scope>
    <source>
        <strain evidence="2">CCCM811</strain>
    </source>
</reference>
<dbReference type="EMBL" id="HBIV01038227">
    <property type="protein sequence ID" value="CAE0675436.1"/>
    <property type="molecule type" value="Transcribed_RNA"/>
</dbReference>
<dbReference type="PANTHER" id="PTHR39474:SF1">
    <property type="entry name" value="FUNGAL SPECIFIC TRANSCRIPTION FACTOR"/>
    <property type="match status" value="1"/>
</dbReference>
<sequence length="114" mass="12433">MADPKPPKDSTKASDSLPGGPSSESKNEPMLALPAPKDAKTIPGLEAGGDALKFDKLGPMVLNNDGTISRITNWDKMTDREKETTYKIISRRNKARREKLLAAQSKLKQQPSSQ</sequence>
<gene>
    <name evidence="2" type="ORF">LGLO00237_LOCUS27213</name>
</gene>
<dbReference type="PANTHER" id="PTHR39474">
    <property type="entry name" value="UNNAMED PRODUCT"/>
    <property type="match status" value="1"/>
</dbReference>
<name>A0A6U2YS01_9EUKA</name>
<feature type="compositionally biased region" description="Basic and acidic residues" evidence="1">
    <location>
        <begin position="1"/>
        <end position="12"/>
    </location>
</feature>
<evidence type="ECO:0000256" key="1">
    <source>
        <dbReference type="SAM" id="MobiDB-lite"/>
    </source>
</evidence>
<accession>A0A6U2YS01</accession>